<dbReference type="EMBL" id="KQ964246">
    <property type="protein sequence ID" value="KXJ95817.1"/>
    <property type="molecule type" value="Genomic_DNA"/>
</dbReference>
<evidence type="ECO:0000313" key="3">
    <source>
        <dbReference type="Proteomes" id="UP000070501"/>
    </source>
</evidence>
<dbReference type="PANTHER" id="PTHR36205:SF1">
    <property type="entry name" value="MAJOR FACILITATOR SUPERFAMILY TRANSPORTER"/>
    <property type="match status" value="1"/>
</dbReference>
<dbReference type="InParanoid" id="A0A136JF95"/>
<gene>
    <name evidence="2" type="ORF">Micbo1qcDRAFT_157898</name>
</gene>
<dbReference type="OrthoDB" id="3353407at2759"/>
<name>A0A136JF95_9PEZI</name>
<sequence>MNLRSLITEMSLASGARYDIHLLVQVKNDAKYPVWADAEIYKQRIEESIPAEFRGLVTLWTETQMLALYQGIYDLYARGPDLPVHGVYRGLQMAMQYFAYKHPEYDYFWQWEMDIRYTGHYYDFFSKVENWSKQQPRKGLWERNGRFYLPSVHGSWEDFRQMARVQSEMGTTGADNLWSGVGGKKQAQGQGEKSIWGPLRPYNEDDWFETDNDPQPETTYEKDRYSWGVGEEAEYIAFNPIYDPEGTTWGLADDITGYNTTEAKVPRRAQIITAARMSRRLLLTMHRETAFKKHHAFPEMWPATVALHHGLKAVFAPHPLYVDREWPTAVFGQTLNNGKNGASGGSRTSVFGEREHNLRGLSWFYDSGFAPNLYRRWLGLKVNNDGGEEFELVEDQSRTAASVSEMRGGEGRMCLPPMLLHPIKNVELPVEADPAEIEIPESDPNA</sequence>
<organism evidence="2 3">
    <name type="scientific">Microdochium bolleyi</name>
    <dbReference type="NCBI Taxonomy" id="196109"/>
    <lineage>
        <taxon>Eukaryota</taxon>
        <taxon>Fungi</taxon>
        <taxon>Dikarya</taxon>
        <taxon>Ascomycota</taxon>
        <taxon>Pezizomycotina</taxon>
        <taxon>Sordariomycetes</taxon>
        <taxon>Xylariomycetidae</taxon>
        <taxon>Xylariales</taxon>
        <taxon>Microdochiaceae</taxon>
        <taxon>Microdochium</taxon>
    </lineage>
</organism>
<dbReference type="PANTHER" id="PTHR36205">
    <property type="entry name" value="CHROMOSOME 19, WHOLE GENOME SHOTGUN SEQUENCE"/>
    <property type="match status" value="1"/>
</dbReference>
<dbReference type="AlphaFoldDB" id="A0A136JF95"/>
<feature type="region of interest" description="Disordered" evidence="1">
    <location>
        <begin position="175"/>
        <end position="195"/>
    </location>
</feature>
<dbReference type="InterPro" id="IPR021822">
    <property type="entry name" value="DUF3405"/>
</dbReference>
<reference evidence="3" key="1">
    <citation type="submission" date="2016-02" db="EMBL/GenBank/DDBJ databases">
        <title>Draft genome sequence of Microdochium bolleyi, a fungal endophyte of beachgrass.</title>
        <authorList>
            <consortium name="DOE Joint Genome Institute"/>
            <person name="David A.S."/>
            <person name="May G."/>
            <person name="Haridas S."/>
            <person name="Lim J."/>
            <person name="Wang M."/>
            <person name="Labutti K."/>
            <person name="Lipzen A."/>
            <person name="Barry K."/>
            <person name="Grigoriev I.V."/>
        </authorList>
    </citation>
    <scope>NUCLEOTIDE SEQUENCE [LARGE SCALE GENOMIC DNA]</scope>
    <source>
        <strain evidence="3">J235TASD1</strain>
    </source>
</reference>
<proteinExistence type="predicted"/>
<dbReference type="STRING" id="196109.A0A136JF95"/>
<evidence type="ECO:0000256" key="1">
    <source>
        <dbReference type="SAM" id="MobiDB-lite"/>
    </source>
</evidence>
<dbReference type="Proteomes" id="UP000070501">
    <property type="component" value="Unassembled WGS sequence"/>
</dbReference>
<evidence type="ECO:0000313" key="2">
    <source>
        <dbReference type="EMBL" id="KXJ95817.1"/>
    </source>
</evidence>
<dbReference type="Pfam" id="PF11885">
    <property type="entry name" value="DUF3405"/>
    <property type="match status" value="1"/>
</dbReference>
<feature type="compositionally biased region" description="Low complexity" evidence="1">
    <location>
        <begin position="184"/>
        <end position="193"/>
    </location>
</feature>
<accession>A0A136JF95</accession>
<keyword evidence="3" id="KW-1185">Reference proteome</keyword>
<protein>
    <submittedName>
        <fullName evidence="2">Uncharacterized protein</fullName>
    </submittedName>
</protein>